<reference evidence="1 2" key="1">
    <citation type="submission" date="2019-04" db="EMBL/GenBank/DDBJ databases">
        <title>Novel bacteriophages capable of disrupting biofilms from clinical strains of Aeromonas hydrophila with intrinsic antibiotic resistance.</title>
        <authorList>
            <person name="Kabwe M."/>
            <person name="Brown T.L."/>
            <person name="Speirs L."/>
            <person name="Ku H."/>
            <person name="Leach M."/>
            <person name="Chan H.T."/>
            <person name="Petrovski S."/>
            <person name="Lock P."/>
            <person name="Tucci J."/>
        </authorList>
    </citation>
    <scope>NUCLEOTIDE SEQUENCE [LARGE SCALE GENOMIC DNA]</scope>
</reference>
<evidence type="ECO:0000313" key="1">
    <source>
        <dbReference type="EMBL" id="QDH46586.1"/>
    </source>
</evidence>
<keyword evidence="2" id="KW-1185">Reference proteome</keyword>
<proteinExistence type="predicted"/>
<accession>A0A514A016</accession>
<protein>
    <submittedName>
        <fullName evidence="1">Uncharacterized protein</fullName>
    </submittedName>
</protein>
<sequence>MIHSNTTYFVKFVITNGYSEAVNFLDQSKYIFGRKLDHCGLEGLTAISIGPYSNPQEATDASNEVVNLANRMGINLRDL</sequence>
<dbReference type="Proteomes" id="UP000319466">
    <property type="component" value="Segment"/>
</dbReference>
<dbReference type="EMBL" id="MK838112">
    <property type="protein sequence ID" value="QDH46586.1"/>
    <property type="molecule type" value="Genomic_DNA"/>
</dbReference>
<name>A0A514A016_9CAUD</name>
<gene>
    <name evidence="1" type="ORF">LAh6_143</name>
</gene>
<organism evidence="1 2">
    <name type="scientific">Aeromonas phage LAh_6</name>
    <dbReference type="NCBI Taxonomy" id="2591030"/>
    <lineage>
        <taxon>Viruses</taxon>
        <taxon>Duplodnaviria</taxon>
        <taxon>Heunggongvirae</taxon>
        <taxon>Uroviricota</taxon>
        <taxon>Caudoviricetes</taxon>
        <taxon>Grimontviridae</taxon>
        <taxon>Lahexavirus</taxon>
        <taxon>Lahexavirus LAh6</taxon>
    </lineage>
</organism>
<evidence type="ECO:0000313" key="2">
    <source>
        <dbReference type="Proteomes" id="UP000319466"/>
    </source>
</evidence>